<accession>A0ABQ7MPQ6</accession>
<protein>
    <recommendedName>
        <fullName evidence="1">NYN domain-containing protein</fullName>
    </recommendedName>
</protein>
<gene>
    <name evidence="2" type="primary">A04p005070.1_BraROA</name>
    <name evidence="2" type="ORF">IGI04_014458</name>
</gene>
<dbReference type="EMBL" id="JADBGQ010000004">
    <property type="protein sequence ID" value="KAG5399851.1"/>
    <property type="molecule type" value="Genomic_DNA"/>
</dbReference>
<organism evidence="2 3">
    <name type="scientific">Brassica rapa subsp. trilocularis</name>
    <dbReference type="NCBI Taxonomy" id="1813537"/>
    <lineage>
        <taxon>Eukaryota</taxon>
        <taxon>Viridiplantae</taxon>
        <taxon>Streptophyta</taxon>
        <taxon>Embryophyta</taxon>
        <taxon>Tracheophyta</taxon>
        <taxon>Spermatophyta</taxon>
        <taxon>Magnoliopsida</taxon>
        <taxon>eudicotyledons</taxon>
        <taxon>Gunneridae</taxon>
        <taxon>Pentapetalae</taxon>
        <taxon>rosids</taxon>
        <taxon>malvids</taxon>
        <taxon>Brassicales</taxon>
        <taxon>Brassicaceae</taxon>
        <taxon>Brassiceae</taxon>
        <taxon>Brassica</taxon>
    </lineage>
</organism>
<evidence type="ECO:0000259" key="1">
    <source>
        <dbReference type="Pfam" id="PF01936"/>
    </source>
</evidence>
<dbReference type="CDD" id="cd10910">
    <property type="entry name" value="PIN_limkain_b1_N_like"/>
    <property type="match status" value="4"/>
</dbReference>
<reference evidence="2 3" key="1">
    <citation type="submission" date="2021-03" db="EMBL/GenBank/DDBJ databases">
        <authorList>
            <person name="King G.J."/>
            <person name="Bancroft I."/>
            <person name="Baten A."/>
            <person name="Bloomfield J."/>
            <person name="Borpatragohain P."/>
            <person name="He Z."/>
            <person name="Irish N."/>
            <person name="Irwin J."/>
            <person name="Liu K."/>
            <person name="Mauleon R.P."/>
            <person name="Moore J."/>
            <person name="Morris R."/>
            <person name="Ostergaard L."/>
            <person name="Wang B."/>
            <person name="Wells R."/>
        </authorList>
    </citation>
    <scope>NUCLEOTIDE SEQUENCE [LARGE SCALE GENOMIC DNA]</scope>
    <source>
        <strain evidence="2">R-o-18</strain>
        <tissue evidence="2">Leaf</tissue>
    </source>
</reference>
<dbReference type="Proteomes" id="UP000823674">
    <property type="component" value="Chromosome A04"/>
</dbReference>
<sequence>MITVIFFDCFVSLFLYIVCSYNFSETLAVANIGVFWNMDDSPIPDGLDPTSVKEFIEGAFEDMGYLGRLIKVRAYCEDRSKLISYCDAAGIVLQNRVSKVGYAEVDYMLVDILTWGQYNEAPSNLMVISKNISEGTELFGVLEDLKLLNYNILVSSLGKDATVDLVCLSTYLFGGGKPVDQSISSHGVSKKLANVAKTGVFWNLDDCEIPDDIDIYQKVKSALANQGCHGQMSIWAYCEEDKEPLPGITLVSVGDETARFKKMLRDILFWALQNPVPYPRTTVPSLMVISNISRNIEFAYVLQRLSSRDYNVLLTVPDEKEYICSVWLYPSLIESRTKFPICTRSDKSLHDIKTGIFWNITGCTFPNDDIHLDELNQNFKLAIENQGHHGEVSIKAYWHGSSGLYDWLHGTITLQNRVSGDPGMKHNTMFLDILLWALDNPAPSNLMVISNTISEETELSSLLQDLESKGYNIFVAHAEEAASPVLPPACLEWHFNTLIAGGNPNNRTNYSRDVLNMIQNDLSFRRKGCHEANTAVFWDIEDCPIPGGMDPLTFLQNIKLALVNHGCHGNVSIMAYCDKSRSLDDFSLSDTSPITLVPTGNKDARIKKMFTDIFYWALENPQTSSVMVVITKNFPWHLSDLLCDAFESRNYNLLLADPYAVGYVDSVWLSTSLFGGGNPIDLKERKNHRSPIMLSSF</sequence>
<feature type="domain" description="NYN" evidence="1">
    <location>
        <begin position="32"/>
        <end position="146"/>
    </location>
</feature>
<keyword evidence="3" id="KW-1185">Reference proteome</keyword>
<proteinExistence type="predicted"/>
<evidence type="ECO:0000313" key="2">
    <source>
        <dbReference type="EMBL" id="KAG5399851.1"/>
    </source>
</evidence>
<feature type="domain" description="NYN" evidence="1">
    <location>
        <begin position="534"/>
        <end position="632"/>
    </location>
</feature>
<evidence type="ECO:0000313" key="3">
    <source>
        <dbReference type="Proteomes" id="UP000823674"/>
    </source>
</evidence>
<feature type="domain" description="NYN" evidence="1">
    <location>
        <begin position="353"/>
        <end position="490"/>
    </location>
</feature>
<comment type="caution">
    <text evidence="2">The sequence shown here is derived from an EMBL/GenBank/DDBJ whole genome shotgun (WGS) entry which is preliminary data.</text>
</comment>
<name>A0ABQ7MPQ6_BRACM</name>
<dbReference type="InterPro" id="IPR021139">
    <property type="entry name" value="NYN"/>
</dbReference>
<dbReference type="InterPro" id="IPR024768">
    <property type="entry name" value="Marf1"/>
</dbReference>
<dbReference type="PANTHER" id="PTHR14379:SF39">
    <property type="entry name" value="NYN DOMAIN-CONTAINING PROTEIN"/>
    <property type="match status" value="1"/>
</dbReference>
<dbReference type="PANTHER" id="PTHR14379">
    <property type="entry name" value="LIMKAIN B LKAP"/>
    <property type="match status" value="1"/>
</dbReference>
<dbReference type="Pfam" id="PF01936">
    <property type="entry name" value="NYN"/>
    <property type="match status" value="3"/>
</dbReference>